<sequence>MLKRARYVALHTPFPFHGFPCQVFRKCAVSPNQQRWLTSSHNEISYARSPLELKISPSAIKLEAARNVGSQPLGPSLRTLTDDLNKRMQELYDNGDYKTCVSDFRKALPKFRNDWLKSERFIFCCILACSCYDKLLQPLKIKRVYGILTSKKSTLTPHLYRMFLSYATGCINYGHKTALECFDNSPKELIDYNLWLSWLCFSRAPAIVVWMTFTRLCSAGHTPDVETYEHMFLSFSSQKNDFLFNKSYDLFQKDNCFWRPLTFRTLVESFVRLQRMSDAESIIHRYIQQNSQHPPNEVLFIPLLRHYAATFDLSNMERILSLMKDCNTDMSTMTLNVFLCMAFQRPDHKNYFQFCFIKISQLVKNNVQLDFDSILLISQFMNQVRVPENLKPWIDCLISRFCLPDRCSLPVLRKIQEHAFCYPLLQSKLPLAIETLRLTGFDWNVATLYVGWLFSCKRVTDAINFFYSVTIEIGNRPSPELFHTFMSGLLGAAPSEKVLKTVHEIQSKYPLICDSSSTNHIILFLKSISFSSTPSTVRRLTQIFEADTSVSSSSLMLAVAEWLFTRDLFQSSLLYATKVIEMDTSYNFFRPQILICWCYYRLRDFRSLSQHVTYLLRTDNAALLRALATSLKRMSQNEGNLINKQLLMNLKYRVLLKAQPSRNHSPDARRSALHRGRKIKKILLSALQNQASLGNLPS</sequence>
<evidence type="ECO:0000313" key="2">
    <source>
        <dbReference type="EMBL" id="WBW71243.1"/>
    </source>
</evidence>
<dbReference type="KEGG" id="som:SOMG_00524"/>
<dbReference type="PANTHER" id="PTHR47939">
    <property type="entry name" value="MEMBRANE-ASSOCIATED SALT-INDUCIBLE PROTEIN-LIKE"/>
    <property type="match status" value="1"/>
</dbReference>
<evidence type="ECO:0000313" key="3">
    <source>
        <dbReference type="Proteomes" id="UP001212411"/>
    </source>
</evidence>
<dbReference type="InterPro" id="IPR011990">
    <property type="entry name" value="TPR-like_helical_dom_sf"/>
</dbReference>
<protein>
    <submittedName>
        <fullName evidence="2">Mitochondrial PPR repeat protein Ppr1</fullName>
    </submittedName>
</protein>
<accession>A0AAE9WAX0</accession>
<dbReference type="Proteomes" id="UP001212411">
    <property type="component" value="Chromosome 1"/>
</dbReference>
<dbReference type="PANTHER" id="PTHR47939:SF13">
    <property type="entry name" value="OS03G0201400 PROTEIN"/>
    <property type="match status" value="1"/>
</dbReference>
<dbReference type="AlphaFoldDB" id="A0AAE9WAX0"/>
<evidence type="ECO:0000256" key="1">
    <source>
        <dbReference type="ARBA" id="ARBA00022737"/>
    </source>
</evidence>
<dbReference type="RefSeq" id="XP_056035486.1">
    <property type="nucleotide sequence ID" value="XM_056179318.1"/>
</dbReference>
<organism evidence="2 3">
    <name type="scientific">Schizosaccharomyces osmophilus</name>
    <dbReference type="NCBI Taxonomy" id="2545709"/>
    <lineage>
        <taxon>Eukaryota</taxon>
        <taxon>Fungi</taxon>
        <taxon>Dikarya</taxon>
        <taxon>Ascomycota</taxon>
        <taxon>Taphrinomycotina</taxon>
        <taxon>Schizosaccharomycetes</taxon>
        <taxon>Schizosaccharomycetales</taxon>
        <taxon>Schizosaccharomycetaceae</taxon>
        <taxon>Schizosaccharomyces</taxon>
    </lineage>
</organism>
<keyword evidence="3" id="KW-1185">Reference proteome</keyword>
<dbReference type="InterPro" id="IPR050667">
    <property type="entry name" value="PPR-containing_protein"/>
</dbReference>
<dbReference type="GeneID" id="80874007"/>
<name>A0AAE9WAX0_9SCHI</name>
<proteinExistence type="predicted"/>
<dbReference type="EMBL" id="CP115611">
    <property type="protein sequence ID" value="WBW71243.1"/>
    <property type="molecule type" value="Genomic_DNA"/>
</dbReference>
<gene>
    <name evidence="2" type="primary">ppr1</name>
    <name evidence="2" type="ORF">SOMG_00524</name>
</gene>
<dbReference type="Gene3D" id="1.25.40.10">
    <property type="entry name" value="Tetratricopeptide repeat domain"/>
    <property type="match status" value="1"/>
</dbReference>
<keyword evidence="1" id="KW-0677">Repeat</keyword>
<reference evidence="2 3" key="1">
    <citation type="journal article" date="2023" name="G3 (Bethesda)">
        <title>A high-quality reference genome for the fission yeast Schizosaccharomyces osmophilus.</title>
        <authorList>
            <person name="Jia G.S."/>
            <person name="Zhang W.C."/>
            <person name="Liang Y."/>
            <person name="Liu X.H."/>
            <person name="Rhind N."/>
            <person name="Pidoux A."/>
            <person name="Brysch-Herzberg M."/>
            <person name="Du L.L."/>
        </authorList>
    </citation>
    <scope>NUCLEOTIDE SEQUENCE [LARGE SCALE GENOMIC DNA]</scope>
    <source>
        <strain evidence="2 3">CBS 15793</strain>
    </source>
</reference>